<dbReference type="InterPro" id="IPR036779">
    <property type="entry name" value="LysM_dom_sf"/>
</dbReference>
<dbReference type="RefSeq" id="WP_406632558.1">
    <property type="nucleotide sequence ID" value="NZ_CP148033.1"/>
</dbReference>
<protein>
    <submittedName>
        <fullName evidence="3">Peptidase M23</fullName>
    </submittedName>
</protein>
<dbReference type="InterPro" id="IPR018392">
    <property type="entry name" value="LysM"/>
</dbReference>
<sequence>MAKGALEARAAAEQDDNPAAAAAAAAGRGPRSGGEEALKLSHAYLILSEPSVDGSLDKPGPQFGLIHFQFNPKELSLGKAASWVRQTAKGNKKAGAPQYLGAMPSKITLEMFFDASGKQDDSVVKRVQQLFDCCTPTPASVQAGKGSPPWVMFRWGQHTEFHAYVASVQAKYTLFTAAGIPIRATCTVALEEIAGDPPKQNPTSGGLVPRRVHTIIEGDTLAGIAYKEYGNASLWRAVATVNRIDDPMRLRPGTSIMLPAVTELPAGAPTDRVAQEGVAVRGLQ</sequence>
<evidence type="ECO:0000259" key="2">
    <source>
        <dbReference type="PROSITE" id="PS51782"/>
    </source>
</evidence>
<feature type="compositionally biased region" description="Low complexity" evidence="1">
    <location>
        <begin position="1"/>
        <end position="29"/>
    </location>
</feature>
<accession>A0ABZ2R7W7</accession>
<feature type="region of interest" description="Disordered" evidence="1">
    <location>
        <begin position="1"/>
        <end position="34"/>
    </location>
</feature>
<feature type="domain" description="LysM" evidence="2">
    <location>
        <begin position="211"/>
        <end position="258"/>
    </location>
</feature>
<keyword evidence="4" id="KW-1185">Reference proteome</keyword>
<proteinExistence type="predicted"/>
<name>A0ABZ2R7W7_9MICC</name>
<evidence type="ECO:0000313" key="3">
    <source>
        <dbReference type="EMBL" id="WXK91518.1"/>
    </source>
</evidence>
<evidence type="ECO:0000256" key="1">
    <source>
        <dbReference type="SAM" id="MobiDB-lite"/>
    </source>
</evidence>
<dbReference type="Gene3D" id="3.10.350.10">
    <property type="entry name" value="LysM domain"/>
    <property type="match status" value="1"/>
</dbReference>
<reference evidence="3 4" key="1">
    <citation type="submission" date="2024-03" db="EMBL/GenBank/DDBJ databases">
        <title>Rhodococcus navarretei sp. nov. and Pseudarthrobacter quantumdoti sp. nov., two new species with the ability to biosynthesize Quantum Dots isolated from soil samples at Union Glacier, Antarctica.</title>
        <authorList>
            <person name="Vargas M."/>
        </authorList>
    </citation>
    <scope>NUCLEOTIDE SEQUENCE [LARGE SCALE GENOMIC DNA]</scope>
    <source>
        <strain evidence="3 4">RC-2-3</strain>
    </source>
</reference>
<gene>
    <name evidence="3" type="ORF">WHH00_10390</name>
</gene>
<dbReference type="InterPro" id="IPR045361">
    <property type="entry name" value="CIS_tube_prot_N"/>
</dbReference>
<evidence type="ECO:0000313" key="4">
    <source>
        <dbReference type="Proteomes" id="UP001623384"/>
    </source>
</evidence>
<dbReference type="Proteomes" id="UP001623384">
    <property type="component" value="Chromosome"/>
</dbReference>
<dbReference type="PROSITE" id="PS51782">
    <property type="entry name" value="LYSM"/>
    <property type="match status" value="1"/>
</dbReference>
<dbReference type="Pfam" id="PF19266">
    <property type="entry name" value="CIS_tube"/>
    <property type="match status" value="1"/>
</dbReference>
<dbReference type="EMBL" id="CP148033">
    <property type="protein sequence ID" value="WXK91518.1"/>
    <property type="molecule type" value="Genomic_DNA"/>
</dbReference>
<organism evidence="3 4">
    <name type="scientific">Pseudarthrobacter quantipunctorum</name>
    <dbReference type="NCBI Taxonomy" id="3128980"/>
    <lineage>
        <taxon>Bacteria</taxon>
        <taxon>Bacillati</taxon>
        <taxon>Actinomycetota</taxon>
        <taxon>Actinomycetes</taxon>
        <taxon>Micrococcales</taxon>
        <taxon>Micrococcaceae</taxon>
        <taxon>Pseudarthrobacter</taxon>
    </lineage>
</organism>
<dbReference type="CDD" id="cd00118">
    <property type="entry name" value="LysM"/>
    <property type="match status" value="1"/>
</dbReference>